<keyword evidence="3" id="KW-0540">Nuclease</keyword>
<dbReference type="PANTHER" id="PTHR24094:SF15">
    <property type="entry name" value="AMP-DEPENDENT SYNTHETASE_LIGASE DOMAIN-CONTAINING PROTEIN-RELATED"/>
    <property type="match status" value="1"/>
</dbReference>
<keyword evidence="3" id="KW-0255">Endonuclease</keyword>
<dbReference type="Proteomes" id="UP001521150">
    <property type="component" value="Unassembled WGS sequence"/>
</dbReference>
<gene>
    <name evidence="3" type="ORF">LWC34_52590</name>
</gene>
<keyword evidence="1" id="KW-0472">Membrane</keyword>
<dbReference type="InterPro" id="IPR011089">
    <property type="entry name" value="GmrSD_C"/>
</dbReference>
<dbReference type="PANTHER" id="PTHR24094">
    <property type="entry name" value="SECRETED PROTEIN"/>
    <property type="match status" value="1"/>
</dbReference>
<feature type="domain" description="GmrSD restriction endonucleases C-terminal" evidence="2">
    <location>
        <begin position="115"/>
        <end position="211"/>
    </location>
</feature>
<accession>A0ABS8ZWJ1</accession>
<keyword evidence="1" id="KW-1133">Transmembrane helix</keyword>
<dbReference type="GO" id="GO:0004519">
    <property type="term" value="F:endonuclease activity"/>
    <property type="evidence" value="ECO:0007669"/>
    <property type="project" value="UniProtKB-KW"/>
</dbReference>
<keyword evidence="1" id="KW-0812">Transmembrane</keyword>
<evidence type="ECO:0000259" key="2">
    <source>
        <dbReference type="Pfam" id="PF07510"/>
    </source>
</evidence>
<keyword evidence="4" id="KW-1185">Reference proteome</keyword>
<proteinExistence type="predicted"/>
<organism evidence="3 4">
    <name type="scientific">Kibdelosporangium philippinense</name>
    <dbReference type="NCBI Taxonomy" id="211113"/>
    <lineage>
        <taxon>Bacteria</taxon>
        <taxon>Bacillati</taxon>
        <taxon>Actinomycetota</taxon>
        <taxon>Actinomycetes</taxon>
        <taxon>Pseudonocardiales</taxon>
        <taxon>Pseudonocardiaceae</taxon>
        <taxon>Kibdelosporangium</taxon>
    </lineage>
</organism>
<evidence type="ECO:0000313" key="4">
    <source>
        <dbReference type="Proteomes" id="UP001521150"/>
    </source>
</evidence>
<protein>
    <submittedName>
        <fullName evidence="3">HNH endonuclease family protein</fullName>
    </submittedName>
</protein>
<sequence length="216" mass="23556">MSRTRPSTVTAVAAVAFLIVVAVVFWWLNKAESTADSPTVPTSSTNLDELVVVPAGSMSGYSRDRFSHWAGSGTGDSCDAREIVLQRQGTEVARDAQCRAVSGKWVSPYDGVEIRKAADVDIDHVVPLAEAWRSGASLWTDEQRKKFANDLSNPQLMAVTAASNRSKGDQDPGTWKPPAKSYWCTYAKNYVAVKVFYKLTVDTKERDGLATMLATC</sequence>
<dbReference type="RefSeq" id="WP_233733858.1">
    <property type="nucleotide sequence ID" value="NZ_JAJVCN010000004.1"/>
</dbReference>
<keyword evidence="3" id="KW-0378">Hydrolase</keyword>
<dbReference type="EMBL" id="JAJVCN010000004">
    <property type="protein sequence ID" value="MCE7011395.1"/>
    <property type="molecule type" value="Genomic_DNA"/>
</dbReference>
<reference evidence="3 4" key="1">
    <citation type="submission" date="2021-12" db="EMBL/GenBank/DDBJ databases">
        <title>Genome sequence of Kibdelosporangium philippinense ATCC 49844.</title>
        <authorList>
            <person name="Fedorov E.A."/>
            <person name="Omeragic M."/>
            <person name="Shalygina K.F."/>
            <person name="Maclea K.S."/>
        </authorList>
    </citation>
    <scope>NUCLEOTIDE SEQUENCE [LARGE SCALE GENOMIC DNA]</scope>
    <source>
        <strain evidence="3 4">ATCC 49844</strain>
    </source>
</reference>
<evidence type="ECO:0000256" key="1">
    <source>
        <dbReference type="SAM" id="Phobius"/>
    </source>
</evidence>
<comment type="caution">
    <text evidence="3">The sequence shown here is derived from an EMBL/GenBank/DDBJ whole genome shotgun (WGS) entry which is preliminary data.</text>
</comment>
<dbReference type="Pfam" id="PF07510">
    <property type="entry name" value="GmrSD_C"/>
    <property type="match status" value="1"/>
</dbReference>
<feature type="transmembrane region" description="Helical" evidence="1">
    <location>
        <begin position="7"/>
        <end position="28"/>
    </location>
</feature>
<evidence type="ECO:0000313" key="3">
    <source>
        <dbReference type="EMBL" id="MCE7011395.1"/>
    </source>
</evidence>
<name>A0ABS8ZWJ1_9PSEU</name>